<proteinExistence type="inferred from homology"/>
<dbReference type="PANTHER" id="PTHR33988:SF2">
    <property type="entry name" value="ENDORIBONUCLEASE MAZF"/>
    <property type="match status" value="1"/>
</dbReference>
<sequence>MKPVRRGDVFLIDLDPTRGSEIQKTRPCVVVSPDELNAHLRTVIVAPLTTGGQPYPFRVACRFSNKSGHVVIDQLRTVDRERLVRHLGRISPATFTRILAVLQEMFSP</sequence>
<dbReference type="PIRSF" id="PIRSF033490">
    <property type="entry name" value="MazF"/>
    <property type="match status" value="1"/>
</dbReference>
<evidence type="ECO:0000313" key="2">
    <source>
        <dbReference type="EMBL" id="MDC0679379.1"/>
    </source>
</evidence>
<dbReference type="Gene3D" id="2.30.30.110">
    <property type="match status" value="1"/>
</dbReference>
<dbReference type="EC" id="3.1.-.-" evidence="1"/>
<keyword evidence="1" id="KW-0540">Nuclease</keyword>
<dbReference type="EMBL" id="JAQNDK010000002">
    <property type="protein sequence ID" value="MDC0679379.1"/>
    <property type="molecule type" value="Genomic_DNA"/>
</dbReference>
<comment type="function">
    <text evidence="1">Toxic component of a type II toxin-antitoxin (TA) system.</text>
</comment>
<keyword evidence="1" id="KW-0255">Endonuclease</keyword>
<dbReference type="InterPro" id="IPR011067">
    <property type="entry name" value="Plasmid_toxin/cell-grow_inhib"/>
</dbReference>
<keyword evidence="1" id="KW-0378">Hydrolase</keyword>
<dbReference type="InterPro" id="IPR003477">
    <property type="entry name" value="PemK-like"/>
</dbReference>
<evidence type="ECO:0000313" key="3">
    <source>
        <dbReference type="Proteomes" id="UP001217485"/>
    </source>
</evidence>
<accession>A0ABT5C0V4</accession>
<reference evidence="2 3" key="1">
    <citation type="submission" date="2023-01" db="EMBL/GenBank/DDBJ databases">
        <title>Minimal conservation of predation-associated metabolite biosynthetic gene clusters underscores biosynthetic potential of Myxococcota including descriptions for ten novel species: Archangium lansinium sp. nov., Myxococcus landrumus sp. nov., Nannocystis bai.</title>
        <authorList>
            <person name="Ahearne A."/>
            <person name="Stevens C."/>
            <person name="Dowd S."/>
        </authorList>
    </citation>
    <scope>NUCLEOTIDE SEQUENCE [LARGE SCALE GENOMIC DNA]</scope>
    <source>
        <strain evidence="2 3">WIWO2</strain>
    </source>
</reference>
<dbReference type="PANTHER" id="PTHR33988">
    <property type="entry name" value="ENDORIBONUCLEASE MAZF-RELATED"/>
    <property type="match status" value="1"/>
</dbReference>
<comment type="similarity">
    <text evidence="1">Belongs to the PemK/MazF family.</text>
</comment>
<comment type="caution">
    <text evidence="2">The sequence shown here is derived from an EMBL/GenBank/DDBJ whole genome shotgun (WGS) entry which is preliminary data.</text>
</comment>
<dbReference type="Proteomes" id="UP001217485">
    <property type="component" value="Unassembled WGS sequence"/>
</dbReference>
<protein>
    <recommendedName>
        <fullName evidence="1">mRNA interferase</fullName>
        <ecNumber evidence="1">3.1.-.-</ecNumber>
    </recommendedName>
</protein>
<gene>
    <name evidence="2" type="ORF">POL72_16665</name>
</gene>
<evidence type="ECO:0000256" key="1">
    <source>
        <dbReference type="PIRNR" id="PIRNR033490"/>
    </source>
</evidence>
<dbReference type="SUPFAM" id="SSF50118">
    <property type="entry name" value="Cell growth inhibitor/plasmid maintenance toxic component"/>
    <property type="match status" value="1"/>
</dbReference>
<dbReference type="Pfam" id="PF02452">
    <property type="entry name" value="PemK_toxin"/>
    <property type="match status" value="1"/>
</dbReference>
<organism evidence="2 3">
    <name type="scientific">Sorangium atrum</name>
    <dbReference type="NCBI Taxonomy" id="2995308"/>
    <lineage>
        <taxon>Bacteria</taxon>
        <taxon>Pseudomonadati</taxon>
        <taxon>Myxococcota</taxon>
        <taxon>Polyangia</taxon>
        <taxon>Polyangiales</taxon>
        <taxon>Polyangiaceae</taxon>
        <taxon>Sorangium</taxon>
    </lineage>
</organism>
<name>A0ABT5C0V4_9BACT</name>
<keyword evidence="3" id="KW-1185">Reference proteome</keyword>